<dbReference type="AlphaFoldDB" id="C4VBZ1"/>
<name>C4VBZ1_VAIC1</name>
<dbReference type="EMBL" id="ACOL01001271">
    <property type="protein sequence ID" value="EEQ81261.1"/>
    <property type="molecule type" value="Genomic_DNA"/>
</dbReference>
<comment type="caution">
    <text evidence="2">The sequence shown here is derived from an EMBL/GenBank/DDBJ whole genome shotgun (WGS) entry which is preliminary data.</text>
</comment>
<accession>C4VBZ1</accession>
<sequence>MAMVAEKLKQNILIKMNFAKVILIYYYIQLKIVYYRGKILIQKIILFYRQMIMLLFIQSIKITMKSLIVLINQIMNKLIHYLMLFIHQLKNQKIVNISLMLTKIIITQKLKNQEQITFKTNKNSIIKANKKRYIWLIFLQITRLHFIKTTSNLKRTLEGFLNLILKIKYPNLLRNLKDLIFLMI</sequence>
<proteinExistence type="predicted"/>
<dbReference type="HOGENOM" id="CLU_1468602_0_0_1"/>
<organism evidence="2 3">
    <name type="scientific">Vairimorpha ceranae (strain BRL01)</name>
    <name type="common">Microsporidian parasite</name>
    <name type="synonym">Nosema ceranae</name>
    <dbReference type="NCBI Taxonomy" id="578460"/>
    <lineage>
        <taxon>Eukaryota</taxon>
        <taxon>Fungi</taxon>
        <taxon>Fungi incertae sedis</taxon>
        <taxon>Microsporidia</taxon>
        <taxon>Nosematidae</taxon>
        <taxon>Vairimorpha</taxon>
    </lineage>
</organism>
<keyword evidence="1" id="KW-1133">Transmembrane helix</keyword>
<gene>
    <name evidence="2" type="ORF">NCER_102406</name>
</gene>
<reference evidence="2 3" key="1">
    <citation type="journal article" date="2009" name="PLoS Pathog.">
        <title>Genomic analyses of the microsporidian Nosema ceranae, an emergent pathogen of honey bees.</title>
        <authorList>
            <person name="Cornman R.S."/>
            <person name="Chen Y.P."/>
            <person name="Schatz M.C."/>
            <person name="Street C."/>
            <person name="Zhao Y."/>
            <person name="Desany B."/>
            <person name="Egholm M."/>
            <person name="Hutchison S."/>
            <person name="Pettis J.S."/>
            <person name="Lipkin W.I."/>
            <person name="Evans J.D."/>
        </authorList>
    </citation>
    <scope>NUCLEOTIDE SEQUENCE [LARGE SCALE GENOMIC DNA]</scope>
    <source>
        <strain evidence="2 3">BRL01</strain>
    </source>
</reference>
<protein>
    <recommendedName>
        <fullName evidence="4">Transmembrane protein</fullName>
    </recommendedName>
</protein>
<evidence type="ECO:0000313" key="3">
    <source>
        <dbReference type="Proteomes" id="UP000009082"/>
    </source>
</evidence>
<feature type="transmembrane region" description="Helical" evidence="1">
    <location>
        <begin position="12"/>
        <end position="28"/>
    </location>
</feature>
<dbReference type="Proteomes" id="UP000009082">
    <property type="component" value="Unassembled WGS sequence"/>
</dbReference>
<dbReference type="KEGG" id="nce:NCER_102406"/>
<evidence type="ECO:0000256" key="1">
    <source>
        <dbReference type="SAM" id="Phobius"/>
    </source>
</evidence>
<evidence type="ECO:0000313" key="2">
    <source>
        <dbReference type="EMBL" id="EEQ81261.1"/>
    </source>
</evidence>
<keyword evidence="1" id="KW-0812">Transmembrane</keyword>
<dbReference type="InParanoid" id="C4VBZ1"/>
<keyword evidence="1" id="KW-0472">Membrane</keyword>
<evidence type="ECO:0008006" key="4">
    <source>
        <dbReference type="Google" id="ProtNLM"/>
    </source>
</evidence>
<dbReference type="VEuPathDB" id="MicrosporidiaDB:NCER_102406"/>